<keyword evidence="3" id="KW-1185">Reference proteome</keyword>
<reference evidence="2" key="1">
    <citation type="submission" date="2020-04" db="EMBL/GenBank/DDBJ databases">
        <authorList>
            <person name="Alioto T."/>
            <person name="Alioto T."/>
            <person name="Gomez Garrido J."/>
        </authorList>
    </citation>
    <scope>NUCLEOTIDE SEQUENCE</scope>
    <source>
        <strain evidence="2">A484AB</strain>
    </source>
</reference>
<sequence length="100" mass="10628">MNMPSPPKANAYSKDNKAIMKAVKTVAEKSMMDASDEIHALKGRNNTGISHCGVSCDGMWQRSGHSSMNGCVTTLSIDTGKCLDVAVLSSLPRVTKTQGQ</sequence>
<dbReference type="Proteomes" id="UP001152795">
    <property type="component" value="Unassembled WGS sequence"/>
</dbReference>
<evidence type="ECO:0000313" key="3">
    <source>
        <dbReference type="Proteomes" id="UP001152795"/>
    </source>
</evidence>
<name>A0A7D9DLU7_PARCT</name>
<dbReference type="InterPro" id="IPR049012">
    <property type="entry name" value="Mutator_transp_dom"/>
</dbReference>
<proteinExistence type="predicted"/>
<evidence type="ECO:0000313" key="2">
    <source>
        <dbReference type="EMBL" id="CAB3988355.1"/>
    </source>
</evidence>
<accession>A0A7D9DLU7</accession>
<protein>
    <recommendedName>
        <fullName evidence="1">Mutator-like transposase domain-containing protein</fullName>
    </recommendedName>
</protein>
<evidence type="ECO:0000259" key="1">
    <source>
        <dbReference type="Pfam" id="PF20700"/>
    </source>
</evidence>
<dbReference type="OrthoDB" id="6427993at2759"/>
<organism evidence="2 3">
    <name type="scientific">Paramuricea clavata</name>
    <name type="common">Red gorgonian</name>
    <name type="synonym">Violescent sea-whip</name>
    <dbReference type="NCBI Taxonomy" id="317549"/>
    <lineage>
        <taxon>Eukaryota</taxon>
        <taxon>Metazoa</taxon>
        <taxon>Cnidaria</taxon>
        <taxon>Anthozoa</taxon>
        <taxon>Octocorallia</taxon>
        <taxon>Malacalcyonacea</taxon>
        <taxon>Plexauridae</taxon>
        <taxon>Paramuricea</taxon>
    </lineage>
</organism>
<dbReference type="AlphaFoldDB" id="A0A7D9DLU7"/>
<comment type="caution">
    <text evidence="2">The sequence shown here is derived from an EMBL/GenBank/DDBJ whole genome shotgun (WGS) entry which is preliminary data.</text>
</comment>
<dbReference type="Pfam" id="PF20700">
    <property type="entry name" value="Mutator"/>
    <property type="match status" value="1"/>
</dbReference>
<gene>
    <name evidence="2" type="ORF">PACLA_8A064336</name>
</gene>
<dbReference type="EMBL" id="CACRXK020001310">
    <property type="protein sequence ID" value="CAB3988355.1"/>
    <property type="molecule type" value="Genomic_DNA"/>
</dbReference>
<feature type="domain" description="Mutator-like transposase" evidence="1">
    <location>
        <begin position="1"/>
        <end position="90"/>
    </location>
</feature>